<dbReference type="CDD" id="cd16495">
    <property type="entry name" value="RING_CH-C4HC3_MARCH"/>
    <property type="match status" value="1"/>
</dbReference>
<dbReference type="InterPro" id="IPR013083">
    <property type="entry name" value="Znf_RING/FYVE/PHD"/>
</dbReference>
<organism evidence="6 7">
    <name type="scientific">Sphagnum jensenii</name>
    <dbReference type="NCBI Taxonomy" id="128206"/>
    <lineage>
        <taxon>Eukaryota</taxon>
        <taxon>Viridiplantae</taxon>
        <taxon>Streptophyta</taxon>
        <taxon>Embryophyta</taxon>
        <taxon>Bryophyta</taxon>
        <taxon>Sphagnophytina</taxon>
        <taxon>Sphagnopsida</taxon>
        <taxon>Sphagnales</taxon>
        <taxon>Sphagnaceae</taxon>
        <taxon>Sphagnum</taxon>
    </lineage>
</organism>
<evidence type="ECO:0000256" key="3">
    <source>
        <dbReference type="ARBA" id="ARBA00022833"/>
    </source>
</evidence>
<keyword evidence="3" id="KW-0862">Zinc</keyword>
<keyword evidence="4" id="KW-0812">Transmembrane</keyword>
<keyword evidence="4" id="KW-1133">Transmembrane helix</keyword>
<dbReference type="PANTHER" id="PTHR46347">
    <property type="entry name" value="RING/FYVE/PHD ZINC FINGER SUPERFAMILY PROTEIN"/>
    <property type="match status" value="1"/>
</dbReference>
<evidence type="ECO:0000259" key="5">
    <source>
        <dbReference type="PROSITE" id="PS51292"/>
    </source>
</evidence>
<feature type="transmembrane region" description="Helical" evidence="4">
    <location>
        <begin position="230"/>
        <end position="254"/>
    </location>
</feature>
<protein>
    <recommendedName>
        <fullName evidence="5">RING-CH-type domain-containing protein</fullName>
    </recommendedName>
</protein>
<dbReference type="Pfam" id="PF12906">
    <property type="entry name" value="RINGv"/>
    <property type="match status" value="1"/>
</dbReference>
<dbReference type="Gene3D" id="3.30.40.10">
    <property type="entry name" value="Zinc/RING finger domain, C3HC4 (zinc finger)"/>
    <property type="match status" value="1"/>
</dbReference>
<dbReference type="InterPro" id="IPR011016">
    <property type="entry name" value="Znf_RING-CH"/>
</dbReference>
<name>A0ABP0WRB6_9BRYO</name>
<accession>A0ABP0WRB6</accession>
<reference evidence="6 7" key="1">
    <citation type="submission" date="2024-02" db="EMBL/GenBank/DDBJ databases">
        <authorList>
            <consortium name="ELIXIR-Norway"/>
            <consortium name="Elixir Norway"/>
        </authorList>
    </citation>
    <scope>NUCLEOTIDE SEQUENCE [LARGE SCALE GENOMIC DNA]</scope>
</reference>
<keyword evidence="7" id="KW-1185">Reference proteome</keyword>
<evidence type="ECO:0000313" key="7">
    <source>
        <dbReference type="Proteomes" id="UP001497444"/>
    </source>
</evidence>
<proteinExistence type="predicted"/>
<evidence type="ECO:0000313" key="6">
    <source>
        <dbReference type="EMBL" id="CAK9269388.1"/>
    </source>
</evidence>
<feature type="domain" description="RING-CH-type" evidence="5">
    <location>
        <begin position="55"/>
        <end position="121"/>
    </location>
</feature>
<dbReference type="Proteomes" id="UP001497444">
    <property type="component" value="Chromosome 2"/>
</dbReference>
<dbReference type="EMBL" id="OZ020097">
    <property type="protein sequence ID" value="CAK9269388.1"/>
    <property type="molecule type" value="Genomic_DNA"/>
</dbReference>
<keyword evidence="1" id="KW-0479">Metal-binding</keyword>
<feature type="transmembrane region" description="Helical" evidence="4">
    <location>
        <begin position="143"/>
        <end position="165"/>
    </location>
</feature>
<sequence>MKGRTSDVVTAKTRKTADQNEHFDTLPLLSPPEILQVEEEQGRCFDDEGNHDELEEGSGAACCRICLESESLTPGDELIAPCMCKGTHQFVHRDCLDHWRSVKEGFAFSHCTTCKAQFHLRLELPEEYSWRQLKFKFFVTRDIFLVFLVLQTVCKSHSYLSWFALPWQVPSITTINFSVFAFFVVMGVAGIFVHCWSIGRHGQCADGCGGSVPCYGWDCFPASVEAFSVFMLMFVIIFAILGFFYCLLAATMAIQRIWQNHYHILTKHILTKEYIVEDLHGNYVPPTLAAEHVNRLHSLNLL</sequence>
<keyword evidence="4" id="KW-0472">Membrane</keyword>
<gene>
    <name evidence="6" type="ORF">CSSPJE1EN1_LOCUS14866</name>
</gene>
<keyword evidence="2" id="KW-0863">Zinc-finger</keyword>
<evidence type="ECO:0000256" key="1">
    <source>
        <dbReference type="ARBA" id="ARBA00022723"/>
    </source>
</evidence>
<dbReference type="PANTHER" id="PTHR46347:SF4">
    <property type="entry name" value="RING_FYVE_PHD ZINC FINGER SUPERFAMILY PROTEIN"/>
    <property type="match status" value="1"/>
</dbReference>
<feature type="transmembrane region" description="Helical" evidence="4">
    <location>
        <begin position="171"/>
        <end position="193"/>
    </location>
</feature>
<evidence type="ECO:0000256" key="4">
    <source>
        <dbReference type="SAM" id="Phobius"/>
    </source>
</evidence>
<dbReference type="SMART" id="SM00744">
    <property type="entry name" value="RINGv"/>
    <property type="match status" value="1"/>
</dbReference>
<evidence type="ECO:0000256" key="2">
    <source>
        <dbReference type="ARBA" id="ARBA00022771"/>
    </source>
</evidence>
<dbReference type="PROSITE" id="PS51292">
    <property type="entry name" value="ZF_RING_CH"/>
    <property type="match status" value="1"/>
</dbReference>
<dbReference type="SUPFAM" id="SSF57850">
    <property type="entry name" value="RING/U-box"/>
    <property type="match status" value="1"/>
</dbReference>